<dbReference type="InterPro" id="IPR057556">
    <property type="entry name" value="TPR_Slam"/>
</dbReference>
<evidence type="ECO:0000313" key="12">
    <source>
        <dbReference type="Proteomes" id="UP000507979"/>
    </source>
</evidence>
<dbReference type="InterPro" id="IPR007655">
    <property type="entry name" value="Slam_C"/>
</dbReference>
<reference evidence="11 12" key="1">
    <citation type="submission" date="2020-04" db="EMBL/GenBank/DDBJ databases">
        <authorList>
            <person name="De Canck E."/>
        </authorList>
    </citation>
    <scope>NUCLEOTIDE SEQUENCE [LARGE SCALE GENOMIC DNA]</scope>
    <source>
        <strain evidence="11 12">LMG 26845</strain>
    </source>
</reference>
<keyword evidence="5" id="KW-0472">Membrane</keyword>
<dbReference type="RefSeq" id="WP_231689906.1">
    <property type="nucleotide sequence ID" value="NZ_CADIJR010000042.1"/>
</dbReference>
<dbReference type="AlphaFoldDB" id="A0A6J5ALZ0"/>
<evidence type="ECO:0000256" key="3">
    <source>
        <dbReference type="ARBA" id="ARBA00022692"/>
    </source>
</evidence>
<evidence type="ECO:0000256" key="7">
    <source>
        <dbReference type="ARBA" id="ARBA00023609"/>
    </source>
</evidence>
<evidence type="ECO:0000259" key="9">
    <source>
        <dbReference type="Pfam" id="PF04575"/>
    </source>
</evidence>
<protein>
    <submittedName>
        <fullName evidence="11">TPR repeat-containing protein</fullName>
    </submittedName>
</protein>
<feature type="region of interest" description="Disordered" evidence="8">
    <location>
        <begin position="37"/>
        <end position="81"/>
    </location>
</feature>
<evidence type="ECO:0000259" key="10">
    <source>
        <dbReference type="Pfam" id="PF24575"/>
    </source>
</evidence>
<name>A0A6J5ALZ0_9BURK</name>
<sequence>MPHPLSSDPSRRHSLFTAIVISLLVTSYSLTLQAQPATPSPAVLPAPVRPLEPDTPTLPPPPRPTPAITHRPPTQPAQPPVELTDQDLAHDLRLTERILNQAMLQEDWSTLRRVMRFYPWMAGVDPILRDYVHGALLRHDGRLAEAIALYRRLVAQHPDLGYVRLELATMLMEDRQFAQSDAELADLRLGSLEPAAQRSVMLYRQALAQQRRWNFRLGAGTVYSNNVNSANRDPMLYLPVATRQGPLWVPFAKGRDALPKADWGLKYSGSANVERNLGGHHYYTLGADIDGTAYRVQRDYSDRSLTLRGGYKWQDATRWFAATPQAGRSWMGSRRYSHNRGLSLEYGWRPTPGWQLMGAWLWLKRGYDDRAYAAYDGHLDVLSLTAIRVFSPALLAYASVGLQREAVAAGEYTYRFPWAQLGVVKTFGQMLGTRLSARYGRQAYEAPYALFLNQRRRDHELRVDASVWTPDFKIAGLEPKLNLSYLKITSNLPMYARDRTEVSLMLERRF</sequence>
<evidence type="ECO:0000256" key="6">
    <source>
        <dbReference type="ARBA" id="ARBA00023237"/>
    </source>
</evidence>
<feature type="compositionally biased region" description="Pro residues" evidence="8">
    <location>
        <begin position="38"/>
        <end position="50"/>
    </location>
</feature>
<evidence type="ECO:0000256" key="5">
    <source>
        <dbReference type="ARBA" id="ARBA00023136"/>
    </source>
</evidence>
<feature type="domain" description="Surface lipoprotein assembly modifier N-terminal TPR repeats region" evidence="10">
    <location>
        <begin position="82"/>
        <end position="181"/>
    </location>
</feature>
<dbReference type="GO" id="GO:0009279">
    <property type="term" value="C:cell outer membrane"/>
    <property type="evidence" value="ECO:0007669"/>
    <property type="project" value="UniProtKB-SubCell"/>
</dbReference>
<evidence type="ECO:0000256" key="2">
    <source>
        <dbReference type="ARBA" id="ARBA00022452"/>
    </source>
</evidence>
<comment type="subcellular location">
    <subcellularLocation>
        <location evidence="1">Cell outer membrane</location>
        <topology evidence="1">Multi-pass membrane protein</topology>
    </subcellularLocation>
</comment>
<keyword evidence="4" id="KW-0732">Signal</keyword>
<feature type="domain" description="Surface lipoprotein assembly modifier C-terminal" evidence="9">
    <location>
        <begin position="213"/>
        <end position="510"/>
    </location>
</feature>
<evidence type="ECO:0000256" key="8">
    <source>
        <dbReference type="SAM" id="MobiDB-lite"/>
    </source>
</evidence>
<evidence type="ECO:0000256" key="1">
    <source>
        <dbReference type="ARBA" id="ARBA00004571"/>
    </source>
</evidence>
<evidence type="ECO:0000256" key="4">
    <source>
        <dbReference type="ARBA" id="ARBA00022729"/>
    </source>
</evidence>
<gene>
    <name evidence="11" type="ORF">LMG26845_03929</name>
</gene>
<keyword evidence="6" id="KW-0998">Cell outer membrane</keyword>
<dbReference type="Proteomes" id="UP000507979">
    <property type="component" value="Unassembled WGS sequence"/>
</dbReference>
<dbReference type="Pfam" id="PF04575">
    <property type="entry name" value="SlipAM"/>
    <property type="match status" value="1"/>
</dbReference>
<dbReference type="EMBL" id="CADIJR010000042">
    <property type="protein sequence ID" value="CAB3674099.1"/>
    <property type="molecule type" value="Genomic_DNA"/>
</dbReference>
<organism evidence="11 12">
    <name type="scientific">Achromobacter insuavis</name>
    <dbReference type="NCBI Taxonomy" id="1287735"/>
    <lineage>
        <taxon>Bacteria</taxon>
        <taxon>Pseudomonadati</taxon>
        <taxon>Pseudomonadota</taxon>
        <taxon>Betaproteobacteria</taxon>
        <taxon>Burkholderiales</taxon>
        <taxon>Alcaligenaceae</taxon>
        <taxon>Achromobacter</taxon>
    </lineage>
</organism>
<feature type="compositionally biased region" description="Pro residues" evidence="8">
    <location>
        <begin position="56"/>
        <end position="65"/>
    </location>
</feature>
<accession>A0A6J5ALZ0</accession>
<proteinExistence type="inferred from homology"/>
<dbReference type="GeneID" id="92899801"/>
<comment type="similarity">
    <text evidence="7">Belongs to the Slam family.</text>
</comment>
<dbReference type="Pfam" id="PF24575">
    <property type="entry name" value="TPR_Slam"/>
    <property type="match status" value="1"/>
</dbReference>
<keyword evidence="12" id="KW-1185">Reference proteome</keyword>
<dbReference type="SUPFAM" id="SSF56935">
    <property type="entry name" value="Porins"/>
    <property type="match status" value="1"/>
</dbReference>
<evidence type="ECO:0000313" key="11">
    <source>
        <dbReference type="EMBL" id="CAB3674099.1"/>
    </source>
</evidence>
<keyword evidence="2" id="KW-1134">Transmembrane beta strand</keyword>
<keyword evidence="3" id="KW-0812">Transmembrane</keyword>